<evidence type="ECO:0000256" key="1">
    <source>
        <dbReference type="SAM" id="Coils"/>
    </source>
</evidence>
<dbReference type="Proteomes" id="UP000371977">
    <property type="component" value="Unassembled WGS sequence"/>
</dbReference>
<name>A0A6C2CA30_9LACO</name>
<evidence type="ECO:0000313" key="2">
    <source>
        <dbReference type="EMBL" id="TYC49905.1"/>
    </source>
</evidence>
<comment type="caution">
    <text evidence="2">The sequence shown here is derived from an EMBL/GenBank/DDBJ whole genome shotgun (WGS) entry which is preliminary data.</text>
</comment>
<protein>
    <submittedName>
        <fullName evidence="2">DUF2213 domain-containing protein</fullName>
    </submittedName>
</protein>
<reference evidence="2 3" key="1">
    <citation type="submission" date="2019-01" db="EMBL/GenBank/DDBJ databases">
        <title>Weissella sp. nov., a novel lactic acid bacterium isolated from animal feces.</title>
        <authorList>
            <person name="Wang L.-T."/>
        </authorList>
    </citation>
    <scope>NUCLEOTIDE SEQUENCE [LARGE SCALE GENOMIC DNA]</scope>
    <source>
        <strain evidence="2 3">8H-2</strain>
    </source>
</reference>
<dbReference type="OrthoDB" id="9813763at2"/>
<keyword evidence="1" id="KW-0175">Coiled coil</keyword>
<dbReference type="InterPro" id="IPR016913">
    <property type="entry name" value="UCP029215"/>
</dbReference>
<evidence type="ECO:0000313" key="3">
    <source>
        <dbReference type="Proteomes" id="UP000371977"/>
    </source>
</evidence>
<dbReference type="Pfam" id="PF09979">
    <property type="entry name" value="DUF2213"/>
    <property type="match status" value="1"/>
</dbReference>
<feature type="coiled-coil region" evidence="1">
    <location>
        <begin position="245"/>
        <end position="272"/>
    </location>
</feature>
<accession>A0A6C2CA30</accession>
<gene>
    <name evidence="2" type="ORF">ESZ50_04755</name>
</gene>
<sequence length="369" mass="40240">MNIIDTIRAPIGELQLTDEGYLYIESSPIARPGVFPYMTISGLSRQAKLPEDLFSETTIQSANGKPITNDHPTVQVNAENFKQYEVGMTMNDAAIKNNMLTISMNITDPETIKAVQAGKRELSIGFSTDNYEVPGAYNGVEYDIEQKNIRINHVAIVEKGRAGSEVALNLDKSDVYDAYLIDETSNHNTGGGMNVETIKVNGKVIKLSDEDAQAQIDKIVADLKKKTENDSAVSLETINGLTAANNKLEGENAALSGKVKQFEADADDLKAKAYAQARSRVDLEAKATQILGDSADMKLSDREMKIAMIAEVNPAVKIEADASDDYVNAAFDVSVTSAQKVPNLGVNQVADNEDEIAKMRNKRLFQKEV</sequence>
<dbReference type="PIRSF" id="PIRSF029215">
    <property type="entry name" value="UCP029215"/>
    <property type="match status" value="1"/>
</dbReference>
<dbReference type="RefSeq" id="WP_148622464.1">
    <property type="nucleotide sequence ID" value="NZ_SDGZ01000013.1"/>
</dbReference>
<keyword evidence="3" id="KW-1185">Reference proteome</keyword>
<dbReference type="AlphaFoldDB" id="A0A6C2CA30"/>
<dbReference type="EMBL" id="SDGZ01000013">
    <property type="protein sequence ID" value="TYC49905.1"/>
    <property type="molecule type" value="Genomic_DNA"/>
</dbReference>
<proteinExistence type="predicted"/>
<organism evidence="2 3">
    <name type="scientific">Weissella muntiaci</name>
    <dbReference type="NCBI Taxonomy" id="2508881"/>
    <lineage>
        <taxon>Bacteria</taxon>
        <taxon>Bacillati</taxon>
        <taxon>Bacillota</taxon>
        <taxon>Bacilli</taxon>
        <taxon>Lactobacillales</taxon>
        <taxon>Lactobacillaceae</taxon>
        <taxon>Weissella</taxon>
    </lineage>
</organism>